<accession>A0A972JXH9</accession>
<reference evidence="3" key="1">
    <citation type="submission" date="2019-10" db="EMBL/GenBank/DDBJ databases">
        <title>Description of Paenibacillus glebae sp. nov.</title>
        <authorList>
            <person name="Carlier A."/>
            <person name="Qi S."/>
        </authorList>
    </citation>
    <scope>NUCLEOTIDE SEQUENCE</scope>
    <source>
        <strain evidence="3">LMG 31456</strain>
    </source>
</reference>
<dbReference type="GO" id="GO:0016757">
    <property type="term" value="F:glycosyltransferase activity"/>
    <property type="evidence" value="ECO:0007669"/>
    <property type="project" value="InterPro"/>
</dbReference>
<dbReference type="PANTHER" id="PTHR45947">
    <property type="entry name" value="SULFOQUINOVOSYL TRANSFERASE SQD2"/>
    <property type="match status" value="1"/>
</dbReference>
<organism evidence="3 4">
    <name type="scientific">Paenibacillus foliorum</name>
    <dbReference type="NCBI Taxonomy" id="2654974"/>
    <lineage>
        <taxon>Bacteria</taxon>
        <taxon>Bacillati</taxon>
        <taxon>Bacillota</taxon>
        <taxon>Bacilli</taxon>
        <taxon>Bacillales</taxon>
        <taxon>Paenibacillaceae</taxon>
        <taxon>Paenibacillus</taxon>
    </lineage>
</organism>
<evidence type="ECO:0000259" key="2">
    <source>
        <dbReference type="Pfam" id="PF13579"/>
    </source>
</evidence>
<dbReference type="InterPro" id="IPR001296">
    <property type="entry name" value="Glyco_trans_1"/>
</dbReference>
<dbReference type="Gene3D" id="3.40.50.2000">
    <property type="entry name" value="Glycogen Phosphorylase B"/>
    <property type="match status" value="2"/>
</dbReference>
<keyword evidence="4" id="KW-1185">Reference proteome</keyword>
<sequence>MAKIMFIVPYSKYYLNFSWDLIESLVHDGHSVTALAPDSVAEGTLSAVGVRFIQIPLKNTGLNPFYDILSIFHLARIIRNELPDIVSCYSIKPVLYGALAARTIRTTRVFLTVTGLGYVFTGFTWKQRLLTPLVNTWYRLAFQHCERVFFENPDDLHLFNRLGLIQQDKTTILNGSGVNLDKFAMNPKVRSKAPITFILVARIIKDKGIYEYIEAARILKIKYPHVSIQLLGPFDHNPTSISKAQVKEWMNEGVIRYLGETTDVRPYLRSSNVFVLPSYREGTPKSVLEAMAMGLPIVTTDTPGCRETVIHGRNGLLVPVKSSKALADAMEQFILNPYMIEIMGACSREIAEYKYDVFKVNALIKSTMQI</sequence>
<feature type="domain" description="Glycosyltransferase subfamily 4-like N-terminal" evidence="2">
    <location>
        <begin position="19"/>
        <end position="171"/>
    </location>
</feature>
<dbReference type="RefSeq" id="WP_171650683.1">
    <property type="nucleotide sequence ID" value="NZ_WHOD01000016.1"/>
</dbReference>
<dbReference type="InterPro" id="IPR028098">
    <property type="entry name" value="Glyco_trans_4-like_N"/>
</dbReference>
<dbReference type="Proteomes" id="UP000641588">
    <property type="component" value="Unassembled WGS sequence"/>
</dbReference>
<evidence type="ECO:0000313" key="3">
    <source>
        <dbReference type="EMBL" id="NOU92484.1"/>
    </source>
</evidence>
<protein>
    <submittedName>
        <fullName evidence="3">Glycosyltransferase</fullName>
    </submittedName>
</protein>
<name>A0A972JXH9_9BACL</name>
<gene>
    <name evidence="3" type="ORF">GC093_04435</name>
</gene>
<dbReference type="EMBL" id="WHOD01000016">
    <property type="protein sequence ID" value="NOU92484.1"/>
    <property type="molecule type" value="Genomic_DNA"/>
</dbReference>
<comment type="caution">
    <text evidence="3">The sequence shown here is derived from an EMBL/GenBank/DDBJ whole genome shotgun (WGS) entry which is preliminary data.</text>
</comment>
<evidence type="ECO:0000313" key="4">
    <source>
        <dbReference type="Proteomes" id="UP000641588"/>
    </source>
</evidence>
<dbReference type="PANTHER" id="PTHR45947:SF3">
    <property type="entry name" value="SULFOQUINOVOSYL TRANSFERASE SQD2"/>
    <property type="match status" value="1"/>
</dbReference>
<dbReference type="CDD" id="cd03808">
    <property type="entry name" value="GT4_CapM-like"/>
    <property type="match status" value="1"/>
</dbReference>
<dbReference type="SUPFAM" id="SSF53756">
    <property type="entry name" value="UDP-Glycosyltransferase/glycogen phosphorylase"/>
    <property type="match status" value="1"/>
</dbReference>
<dbReference type="InterPro" id="IPR050194">
    <property type="entry name" value="Glycosyltransferase_grp1"/>
</dbReference>
<dbReference type="Pfam" id="PF13579">
    <property type="entry name" value="Glyco_trans_4_4"/>
    <property type="match status" value="1"/>
</dbReference>
<feature type="domain" description="Glycosyl transferase family 1" evidence="1">
    <location>
        <begin position="190"/>
        <end position="339"/>
    </location>
</feature>
<proteinExistence type="predicted"/>
<evidence type="ECO:0000259" key="1">
    <source>
        <dbReference type="Pfam" id="PF00534"/>
    </source>
</evidence>
<dbReference type="AlphaFoldDB" id="A0A972JXH9"/>
<dbReference type="Pfam" id="PF00534">
    <property type="entry name" value="Glycos_transf_1"/>
    <property type="match status" value="1"/>
</dbReference>